<dbReference type="AlphaFoldDB" id="A0AAW1QK47"/>
<sequence>MRDLRQPAGAIRWRSGDTSLRVLQQRFVTARDVCRCNHQLTEAIIQAGRLSSRHMNDPTIIQLASHRTAPV</sequence>
<dbReference type="EMBL" id="JALJOS010000035">
    <property type="protein sequence ID" value="KAK9821846.1"/>
    <property type="molecule type" value="Genomic_DNA"/>
</dbReference>
<reference evidence="1 2" key="1">
    <citation type="journal article" date="2024" name="Nat. Commun.">
        <title>Phylogenomics reveals the evolutionary origins of lichenization in chlorophyte algae.</title>
        <authorList>
            <person name="Puginier C."/>
            <person name="Libourel C."/>
            <person name="Otte J."/>
            <person name="Skaloud P."/>
            <person name="Haon M."/>
            <person name="Grisel S."/>
            <person name="Petersen M."/>
            <person name="Berrin J.G."/>
            <person name="Delaux P.M."/>
            <person name="Dal Grande F."/>
            <person name="Keller J."/>
        </authorList>
    </citation>
    <scope>NUCLEOTIDE SEQUENCE [LARGE SCALE GENOMIC DNA]</scope>
    <source>
        <strain evidence="1 2">SAG 2145</strain>
    </source>
</reference>
<proteinExistence type="predicted"/>
<gene>
    <name evidence="1" type="ORF">WJX74_004063</name>
</gene>
<accession>A0AAW1QK47</accession>
<protein>
    <submittedName>
        <fullName evidence="1">Uncharacterized protein</fullName>
    </submittedName>
</protein>
<comment type="caution">
    <text evidence="1">The sequence shown here is derived from an EMBL/GenBank/DDBJ whole genome shotgun (WGS) entry which is preliminary data.</text>
</comment>
<keyword evidence="2" id="KW-1185">Reference proteome</keyword>
<evidence type="ECO:0000313" key="2">
    <source>
        <dbReference type="Proteomes" id="UP001438707"/>
    </source>
</evidence>
<evidence type="ECO:0000313" key="1">
    <source>
        <dbReference type="EMBL" id="KAK9821846.1"/>
    </source>
</evidence>
<organism evidence="1 2">
    <name type="scientific">Apatococcus lobatus</name>
    <dbReference type="NCBI Taxonomy" id="904363"/>
    <lineage>
        <taxon>Eukaryota</taxon>
        <taxon>Viridiplantae</taxon>
        <taxon>Chlorophyta</taxon>
        <taxon>core chlorophytes</taxon>
        <taxon>Trebouxiophyceae</taxon>
        <taxon>Chlorellales</taxon>
        <taxon>Chlorellaceae</taxon>
        <taxon>Apatococcus</taxon>
    </lineage>
</organism>
<name>A0AAW1QK47_9CHLO</name>
<dbReference type="Proteomes" id="UP001438707">
    <property type="component" value="Unassembled WGS sequence"/>
</dbReference>